<evidence type="ECO:0000256" key="9">
    <source>
        <dbReference type="ARBA" id="ARBA00023204"/>
    </source>
</evidence>
<dbReference type="PROSITE" id="PS51462">
    <property type="entry name" value="NUDIX"/>
    <property type="match status" value="1"/>
</dbReference>
<keyword evidence="4" id="KW-0235">DNA replication</keyword>
<evidence type="ECO:0000256" key="11">
    <source>
        <dbReference type="ARBA" id="ARBA00038905"/>
    </source>
</evidence>
<dbReference type="GO" id="GO:0044716">
    <property type="term" value="F:8-oxo-GDP phosphatase activity"/>
    <property type="evidence" value="ECO:0007669"/>
    <property type="project" value="TreeGrafter"/>
</dbReference>
<dbReference type="PRINTS" id="PR00502">
    <property type="entry name" value="NUDIXFAMILY"/>
</dbReference>
<dbReference type="GO" id="GO:0044715">
    <property type="term" value="F:8-oxo-dGDP phosphatase activity"/>
    <property type="evidence" value="ECO:0007669"/>
    <property type="project" value="TreeGrafter"/>
</dbReference>
<protein>
    <recommendedName>
        <fullName evidence="11">8-oxo-dGTP diphosphatase</fullName>
        <ecNumber evidence="11">3.6.1.55</ecNumber>
    </recommendedName>
</protein>
<evidence type="ECO:0000259" key="13">
    <source>
        <dbReference type="PROSITE" id="PS51462"/>
    </source>
</evidence>
<evidence type="ECO:0000256" key="4">
    <source>
        <dbReference type="ARBA" id="ARBA00022705"/>
    </source>
</evidence>
<evidence type="ECO:0000313" key="14">
    <source>
        <dbReference type="EMBL" id="MBK6299629.1"/>
    </source>
</evidence>
<keyword evidence="9" id="KW-0234">DNA repair</keyword>
<evidence type="ECO:0000256" key="3">
    <source>
        <dbReference type="ARBA" id="ARBA00022457"/>
    </source>
</evidence>
<evidence type="ECO:0000256" key="1">
    <source>
        <dbReference type="ARBA" id="ARBA00001946"/>
    </source>
</evidence>
<dbReference type="Gene3D" id="3.90.79.10">
    <property type="entry name" value="Nucleoside Triphosphate Pyrophosphohydrolase"/>
    <property type="match status" value="1"/>
</dbReference>
<dbReference type="EMBL" id="JADJIB010000004">
    <property type="protein sequence ID" value="MBK7273752.1"/>
    <property type="molecule type" value="Genomic_DNA"/>
</dbReference>
<dbReference type="GO" id="GO:0035539">
    <property type="term" value="F:8-oxo-7,8-dihydrodeoxyguanosine triphosphate pyrophosphatase activity"/>
    <property type="evidence" value="ECO:0007669"/>
    <property type="project" value="UniProtKB-EC"/>
</dbReference>
<keyword evidence="7 12" id="KW-0378">Hydrolase</keyword>
<reference evidence="16 17" key="1">
    <citation type="submission" date="2020-10" db="EMBL/GenBank/DDBJ databases">
        <title>Connecting structure to function with the recovery of over 1000 high-quality activated sludge metagenome-assembled genomes encoding full-length rRNA genes using long-read sequencing.</title>
        <authorList>
            <person name="Singleton C.M."/>
            <person name="Petriglieri F."/>
            <person name="Kristensen J.M."/>
            <person name="Kirkegaard R.H."/>
            <person name="Michaelsen T.Y."/>
            <person name="Andersen M.H."/>
            <person name="Karst S.M."/>
            <person name="Dueholm M.S."/>
            <person name="Nielsen P.H."/>
            <person name="Albertsen M."/>
        </authorList>
    </citation>
    <scope>NUCLEOTIDE SEQUENCE [LARGE SCALE GENOMIC DNA]</scope>
    <source>
        <strain evidence="14">AalE_18-Q3-R2-46_BAT3C.188</strain>
        <strain evidence="15">Ega_18-Q3-R5-49_MAXAC.001</strain>
    </source>
</reference>
<evidence type="ECO:0000313" key="16">
    <source>
        <dbReference type="Proteomes" id="UP000718281"/>
    </source>
</evidence>
<comment type="similarity">
    <text evidence="2 12">Belongs to the Nudix hydrolase family.</text>
</comment>
<evidence type="ECO:0000256" key="2">
    <source>
        <dbReference type="ARBA" id="ARBA00005582"/>
    </source>
</evidence>
<dbReference type="Proteomes" id="UP000726105">
    <property type="component" value="Unassembled WGS sequence"/>
</dbReference>
<dbReference type="GO" id="GO:0046872">
    <property type="term" value="F:metal ion binding"/>
    <property type="evidence" value="ECO:0007669"/>
    <property type="project" value="UniProtKB-KW"/>
</dbReference>
<dbReference type="AlphaFoldDB" id="A0A935CC02"/>
<evidence type="ECO:0000256" key="6">
    <source>
        <dbReference type="ARBA" id="ARBA00022763"/>
    </source>
</evidence>
<evidence type="ECO:0000256" key="5">
    <source>
        <dbReference type="ARBA" id="ARBA00022723"/>
    </source>
</evidence>
<evidence type="ECO:0000313" key="15">
    <source>
        <dbReference type="EMBL" id="MBK7273752.1"/>
    </source>
</evidence>
<dbReference type="PANTHER" id="PTHR47707:SF1">
    <property type="entry name" value="NUDIX HYDROLASE FAMILY PROTEIN"/>
    <property type="match status" value="1"/>
</dbReference>
<keyword evidence="6" id="KW-0227">DNA damage</keyword>
<comment type="caution">
    <text evidence="14">The sequence shown here is derived from an EMBL/GenBank/DDBJ whole genome shotgun (WGS) entry which is preliminary data.</text>
</comment>
<keyword evidence="8" id="KW-0460">Magnesium</keyword>
<dbReference type="InterPro" id="IPR020084">
    <property type="entry name" value="NUDIX_hydrolase_CS"/>
</dbReference>
<dbReference type="Pfam" id="PF00293">
    <property type="entry name" value="NUDIX"/>
    <property type="match status" value="1"/>
</dbReference>
<dbReference type="GO" id="GO:0008413">
    <property type="term" value="F:8-oxo-7,8-dihydroguanosine triphosphate pyrophosphatase activity"/>
    <property type="evidence" value="ECO:0007669"/>
    <property type="project" value="TreeGrafter"/>
</dbReference>
<name>A0A935CC02_9MICO</name>
<dbReference type="InterPro" id="IPR020476">
    <property type="entry name" value="Nudix_hydrolase"/>
</dbReference>
<gene>
    <name evidence="14" type="ORF">IPF40_00770</name>
    <name evidence="15" type="ORF">IPI13_11510</name>
</gene>
<feature type="domain" description="Nudix hydrolase" evidence="13">
    <location>
        <begin position="3"/>
        <end position="137"/>
    </location>
</feature>
<comment type="cofactor">
    <cofactor evidence="1">
        <name>Mg(2+)</name>
        <dbReference type="ChEBI" id="CHEBI:18420"/>
    </cofactor>
</comment>
<dbReference type="PROSITE" id="PS00893">
    <property type="entry name" value="NUDIX_BOX"/>
    <property type="match status" value="1"/>
</dbReference>
<dbReference type="EMBL" id="JADIXZ010000001">
    <property type="protein sequence ID" value="MBK6299629.1"/>
    <property type="molecule type" value="Genomic_DNA"/>
</dbReference>
<dbReference type="InterPro" id="IPR015797">
    <property type="entry name" value="NUDIX_hydrolase-like_dom_sf"/>
</dbReference>
<evidence type="ECO:0000256" key="8">
    <source>
        <dbReference type="ARBA" id="ARBA00022842"/>
    </source>
</evidence>
<dbReference type="InterPro" id="IPR000086">
    <property type="entry name" value="NUDIX_hydrolase_dom"/>
</dbReference>
<keyword evidence="5" id="KW-0479">Metal-binding</keyword>
<dbReference type="Proteomes" id="UP000718281">
    <property type="component" value="Unassembled WGS sequence"/>
</dbReference>
<dbReference type="PANTHER" id="PTHR47707">
    <property type="entry name" value="8-OXO-DGTP DIPHOSPHATASE"/>
    <property type="match status" value="1"/>
</dbReference>
<evidence type="ECO:0000313" key="17">
    <source>
        <dbReference type="Proteomes" id="UP000726105"/>
    </source>
</evidence>
<keyword evidence="3" id="KW-0515">Mutator protein</keyword>
<sequence>MTSSTAVVAAAIVDSLDCPSRLLAARRTYPVEVAGRWELPGGKVEPGETATDALHRELAEELGIHLTLGGQIVGPLAGGAWPLTPAHHLLVWLAQVREGGIPTPLQDHDEVRWLTADTLYAVPWLPGDLPVVEALAPLMVGEPLNT</sequence>
<dbReference type="CDD" id="cd03425">
    <property type="entry name" value="NUDIX_MutT_NudA_like"/>
    <property type="match status" value="1"/>
</dbReference>
<evidence type="ECO:0000256" key="10">
    <source>
        <dbReference type="ARBA" id="ARBA00035861"/>
    </source>
</evidence>
<dbReference type="GO" id="GO:0006260">
    <property type="term" value="P:DNA replication"/>
    <property type="evidence" value="ECO:0007669"/>
    <property type="project" value="UniProtKB-KW"/>
</dbReference>
<dbReference type="SUPFAM" id="SSF55811">
    <property type="entry name" value="Nudix"/>
    <property type="match status" value="1"/>
</dbReference>
<comment type="catalytic activity">
    <reaction evidence="10">
        <text>8-oxo-dGTP + H2O = 8-oxo-dGMP + diphosphate + H(+)</text>
        <dbReference type="Rhea" id="RHEA:31575"/>
        <dbReference type="ChEBI" id="CHEBI:15377"/>
        <dbReference type="ChEBI" id="CHEBI:15378"/>
        <dbReference type="ChEBI" id="CHEBI:33019"/>
        <dbReference type="ChEBI" id="CHEBI:63224"/>
        <dbReference type="ChEBI" id="CHEBI:77896"/>
        <dbReference type="EC" id="3.6.1.55"/>
    </reaction>
</comment>
<dbReference type="EC" id="3.6.1.55" evidence="11"/>
<evidence type="ECO:0000256" key="12">
    <source>
        <dbReference type="RuleBase" id="RU003476"/>
    </source>
</evidence>
<dbReference type="GO" id="GO:0006281">
    <property type="term" value="P:DNA repair"/>
    <property type="evidence" value="ECO:0007669"/>
    <property type="project" value="UniProtKB-KW"/>
</dbReference>
<organism evidence="14 16">
    <name type="scientific">Candidatus Phosphoribacter hodrii</name>
    <dbReference type="NCBI Taxonomy" id="2953743"/>
    <lineage>
        <taxon>Bacteria</taxon>
        <taxon>Bacillati</taxon>
        <taxon>Actinomycetota</taxon>
        <taxon>Actinomycetes</taxon>
        <taxon>Micrococcales</taxon>
        <taxon>Dermatophilaceae</taxon>
        <taxon>Candidatus Phosphoribacter</taxon>
    </lineage>
</organism>
<dbReference type="InterPro" id="IPR047127">
    <property type="entry name" value="MutT-like"/>
</dbReference>
<evidence type="ECO:0000256" key="7">
    <source>
        <dbReference type="ARBA" id="ARBA00022801"/>
    </source>
</evidence>
<proteinExistence type="inferred from homology"/>
<accession>A0A935CC02</accession>